<feature type="transmembrane region" description="Helical" evidence="6">
    <location>
        <begin position="296"/>
        <end position="321"/>
    </location>
</feature>
<keyword evidence="1" id="KW-0479">Metal-binding</keyword>
<dbReference type="SMART" id="SM00184">
    <property type="entry name" value="RING"/>
    <property type="match status" value="1"/>
</dbReference>
<dbReference type="EMBL" id="MCOG01000061">
    <property type="protein sequence ID" value="ORY60420.1"/>
    <property type="molecule type" value="Genomic_DNA"/>
</dbReference>
<dbReference type="SUPFAM" id="SSF57850">
    <property type="entry name" value="RING/U-box"/>
    <property type="match status" value="1"/>
</dbReference>
<dbReference type="GO" id="GO:0005634">
    <property type="term" value="C:nucleus"/>
    <property type="evidence" value="ECO:0007669"/>
    <property type="project" value="TreeGrafter"/>
</dbReference>
<feature type="transmembrane region" description="Helical" evidence="6">
    <location>
        <begin position="333"/>
        <end position="359"/>
    </location>
</feature>
<keyword evidence="2 4" id="KW-0863">Zinc-finger</keyword>
<sequence>MSNHNIDTDKIISLVNMKEEVSPGDNIDSEELLIKTTNKEKQKGPAHNDKPTLLKEKSLSFKLKSDASDSHNAHGVSSKEKNTSKLYKEPSSSDVGDLGMDQDNNSMVNSVITDTSDVKNHRQSATNSLRNKRFSYNSPNNNNNNGNNTHQWISGSTSNINSTGISNSSSSNAINSNNTNTNSIGNNNNNNNNNNSGNSHRPSFGNRTLSGSFAELINITTNAFANNSNTQSNNNNNGNNGPTTSSSRRGSLSSNIQQNFHRLGLSDNINIETVEPNSYNDNDNDSSQVGPGETAWLLFRIYAIIRFLWAFAFCIVYFINFIIRKNKSCDMKIFYFSIAFSALFFIHAISTILLIIYLPTSITRYTNVVRRRVVISTRAWKLTAYTFLGEIIMIIIGAILVFNKSQNCYNPDNETGYVTVTKVIVLIEISIFTVVMLPLFTIPCTCIFELLPEYRGISDKVLKRFNSILYNPSEEVDEDEAPSCSICMENYKPGTRIKRLPCNHEFHPECITQWLETNNSCPICRETFT</sequence>
<organism evidence="8 9">
    <name type="scientific">Neocallimastix californiae</name>
    <dbReference type="NCBI Taxonomy" id="1754190"/>
    <lineage>
        <taxon>Eukaryota</taxon>
        <taxon>Fungi</taxon>
        <taxon>Fungi incertae sedis</taxon>
        <taxon>Chytridiomycota</taxon>
        <taxon>Chytridiomycota incertae sedis</taxon>
        <taxon>Neocallimastigomycetes</taxon>
        <taxon>Neocallimastigales</taxon>
        <taxon>Neocallimastigaceae</taxon>
        <taxon>Neocallimastix</taxon>
    </lineage>
</organism>
<keyword evidence="6" id="KW-0812">Transmembrane</keyword>
<dbReference type="AlphaFoldDB" id="A0A1Y2DMD7"/>
<dbReference type="STRING" id="1754190.A0A1Y2DMD7"/>
<gene>
    <name evidence="8" type="ORF">LY90DRAFT_701219</name>
</gene>
<protein>
    <recommendedName>
        <fullName evidence="7">RING-type domain-containing protein</fullName>
    </recommendedName>
</protein>
<keyword evidence="9" id="KW-1185">Reference proteome</keyword>
<evidence type="ECO:0000256" key="1">
    <source>
        <dbReference type="ARBA" id="ARBA00022723"/>
    </source>
</evidence>
<feature type="compositionally biased region" description="Polar residues" evidence="5">
    <location>
        <begin position="102"/>
        <end position="115"/>
    </location>
</feature>
<keyword evidence="6" id="KW-0472">Membrane</keyword>
<dbReference type="InterPro" id="IPR001841">
    <property type="entry name" value="Znf_RING"/>
</dbReference>
<reference evidence="8 9" key="1">
    <citation type="submission" date="2016-08" db="EMBL/GenBank/DDBJ databases">
        <title>A Parts List for Fungal Cellulosomes Revealed by Comparative Genomics.</title>
        <authorList>
            <consortium name="DOE Joint Genome Institute"/>
            <person name="Haitjema C.H."/>
            <person name="Gilmore S.P."/>
            <person name="Henske J.K."/>
            <person name="Solomon K.V."/>
            <person name="De Groot R."/>
            <person name="Kuo A."/>
            <person name="Mondo S.J."/>
            <person name="Salamov A.A."/>
            <person name="Labutti K."/>
            <person name="Zhao Z."/>
            <person name="Chiniquy J."/>
            <person name="Barry K."/>
            <person name="Brewer H.M."/>
            <person name="Purvine S.O."/>
            <person name="Wright A.T."/>
            <person name="Boxma B."/>
            <person name="Van Alen T."/>
            <person name="Hackstein J.H."/>
            <person name="Baker S.E."/>
            <person name="Grigoriev I.V."/>
            <person name="O'Malley M.A."/>
        </authorList>
    </citation>
    <scope>NUCLEOTIDE SEQUENCE [LARGE SCALE GENOMIC DNA]</scope>
    <source>
        <strain evidence="8 9">G1</strain>
    </source>
</reference>
<evidence type="ECO:0000256" key="2">
    <source>
        <dbReference type="ARBA" id="ARBA00022771"/>
    </source>
</evidence>
<feature type="transmembrane region" description="Helical" evidence="6">
    <location>
        <begin position="423"/>
        <end position="442"/>
    </location>
</feature>
<feature type="compositionally biased region" description="Low complexity" evidence="5">
    <location>
        <begin position="137"/>
        <end position="199"/>
    </location>
</feature>
<dbReference type="GO" id="GO:0006511">
    <property type="term" value="P:ubiquitin-dependent protein catabolic process"/>
    <property type="evidence" value="ECO:0007669"/>
    <property type="project" value="TreeGrafter"/>
</dbReference>
<evidence type="ECO:0000256" key="5">
    <source>
        <dbReference type="SAM" id="MobiDB-lite"/>
    </source>
</evidence>
<keyword evidence="3" id="KW-0862">Zinc</keyword>
<evidence type="ECO:0000256" key="3">
    <source>
        <dbReference type="ARBA" id="ARBA00022833"/>
    </source>
</evidence>
<evidence type="ECO:0000256" key="6">
    <source>
        <dbReference type="SAM" id="Phobius"/>
    </source>
</evidence>
<dbReference type="CDD" id="cd16454">
    <property type="entry name" value="RING-H2_PA-TM-RING"/>
    <property type="match status" value="1"/>
</dbReference>
<evidence type="ECO:0000256" key="4">
    <source>
        <dbReference type="PROSITE-ProRule" id="PRU00175"/>
    </source>
</evidence>
<dbReference type="InterPro" id="IPR013083">
    <property type="entry name" value="Znf_RING/FYVE/PHD"/>
</dbReference>
<dbReference type="GO" id="GO:0008270">
    <property type="term" value="F:zinc ion binding"/>
    <property type="evidence" value="ECO:0007669"/>
    <property type="project" value="UniProtKB-KW"/>
</dbReference>
<feature type="domain" description="RING-type" evidence="7">
    <location>
        <begin position="484"/>
        <end position="525"/>
    </location>
</feature>
<feature type="compositionally biased region" description="Basic and acidic residues" evidence="5">
    <location>
        <begin position="37"/>
        <end position="88"/>
    </location>
</feature>
<dbReference type="PANTHER" id="PTHR45931:SF3">
    <property type="entry name" value="RING ZINC FINGER-CONTAINING PROTEIN"/>
    <property type="match status" value="1"/>
</dbReference>
<evidence type="ECO:0000313" key="9">
    <source>
        <dbReference type="Proteomes" id="UP000193920"/>
    </source>
</evidence>
<dbReference type="InterPro" id="IPR051834">
    <property type="entry name" value="RING_finger_E3_ligase"/>
</dbReference>
<comment type="caution">
    <text evidence="8">The sequence shown here is derived from an EMBL/GenBank/DDBJ whole genome shotgun (WGS) entry which is preliminary data.</text>
</comment>
<dbReference type="OrthoDB" id="8062037at2759"/>
<keyword evidence="6" id="KW-1133">Transmembrane helix</keyword>
<dbReference type="PANTHER" id="PTHR45931">
    <property type="entry name" value="SI:CH211-59O9.10"/>
    <property type="match status" value="1"/>
</dbReference>
<proteinExistence type="predicted"/>
<evidence type="ECO:0000313" key="8">
    <source>
        <dbReference type="EMBL" id="ORY60420.1"/>
    </source>
</evidence>
<feature type="region of interest" description="Disordered" evidence="5">
    <location>
        <begin position="225"/>
        <end position="252"/>
    </location>
</feature>
<dbReference type="Pfam" id="PF13639">
    <property type="entry name" value="zf-RING_2"/>
    <property type="match status" value="1"/>
</dbReference>
<feature type="region of interest" description="Disordered" evidence="5">
    <location>
        <begin position="22"/>
        <end position="207"/>
    </location>
</feature>
<feature type="transmembrane region" description="Helical" evidence="6">
    <location>
        <begin position="379"/>
        <end position="402"/>
    </location>
</feature>
<dbReference type="GO" id="GO:0061630">
    <property type="term" value="F:ubiquitin protein ligase activity"/>
    <property type="evidence" value="ECO:0007669"/>
    <property type="project" value="TreeGrafter"/>
</dbReference>
<evidence type="ECO:0000259" key="7">
    <source>
        <dbReference type="PROSITE" id="PS50089"/>
    </source>
</evidence>
<accession>A0A1Y2DMD7</accession>
<dbReference type="Gene3D" id="3.30.40.10">
    <property type="entry name" value="Zinc/RING finger domain, C3HC4 (zinc finger)"/>
    <property type="match status" value="1"/>
</dbReference>
<dbReference type="Proteomes" id="UP000193920">
    <property type="component" value="Unassembled WGS sequence"/>
</dbReference>
<dbReference type="PROSITE" id="PS50089">
    <property type="entry name" value="ZF_RING_2"/>
    <property type="match status" value="1"/>
</dbReference>
<name>A0A1Y2DMD7_9FUNG</name>